<dbReference type="Pfam" id="PF04978">
    <property type="entry name" value="MST"/>
    <property type="match status" value="1"/>
</dbReference>
<dbReference type="SUPFAM" id="SSF109854">
    <property type="entry name" value="DinB/YfiT-like putative metalloenzymes"/>
    <property type="match status" value="1"/>
</dbReference>
<organism evidence="2 3">
    <name type="scientific">Micromonospora inositola</name>
    <dbReference type="NCBI Taxonomy" id="47865"/>
    <lineage>
        <taxon>Bacteria</taxon>
        <taxon>Bacillati</taxon>
        <taxon>Actinomycetota</taxon>
        <taxon>Actinomycetes</taxon>
        <taxon>Micromonosporales</taxon>
        <taxon>Micromonosporaceae</taxon>
        <taxon>Micromonospora</taxon>
    </lineage>
</organism>
<dbReference type="InterPro" id="IPR034660">
    <property type="entry name" value="DinB/YfiT-like"/>
</dbReference>
<sequence>MARSCLVIDDFAKDDLHGQLRSIRQALVWKLEGLSEYDVRRPLTATGTNLLGLVKHLATLEAWYFGEVFGRPFPEPLGRWQDADGSDLWVTPGETREQIIDFYQRAWGHADATIEELPVDAPGHVPWWSRPDVKLFNIMVHVLQETTRHAGHADILREQLDGRTGVRAEYEEQIDTAAREAYWAKIERAAQEAAGGSHHADLSDTHCPVGTAP</sequence>
<accession>A0A1C5J5C9</accession>
<keyword evidence="3" id="KW-1185">Reference proteome</keyword>
<evidence type="ECO:0008006" key="4">
    <source>
        <dbReference type="Google" id="ProtNLM"/>
    </source>
</evidence>
<dbReference type="Proteomes" id="UP000198221">
    <property type="component" value="Chromosome I"/>
</dbReference>
<proteinExistence type="predicted"/>
<dbReference type="Gene3D" id="1.20.120.450">
    <property type="entry name" value="dinb family like domain"/>
    <property type="match status" value="1"/>
</dbReference>
<reference evidence="3" key="1">
    <citation type="submission" date="2016-06" db="EMBL/GenBank/DDBJ databases">
        <authorList>
            <person name="Varghese N."/>
            <person name="Submissions Spin"/>
        </authorList>
    </citation>
    <scope>NUCLEOTIDE SEQUENCE [LARGE SCALE GENOMIC DNA]</scope>
    <source>
        <strain evidence="3">DSM 43819</strain>
    </source>
</reference>
<dbReference type="EMBL" id="LT607754">
    <property type="protein sequence ID" value="SCG65256.1"/>
    <property type="molecule type" value="Genomic_DNA"/>
</dbReference>
<gene>
    <name evidence="2" type="ORF">GA0070613_3964</name>
</gene>
<evidence type="ECO:0000313" key="3">
    <source>
        <dbReference type="Proteomes" id="UP000198221"/>
    </source>
</evidence>
<protein>
    <recommendedName>
        <fullName evidence="4">DinB superfamily protein</fullName>
    </recommendedName>
</protein>
<dbReference type="AlphaFoldDB" id="A0A1C5J5C9"/>
<evidence type="ECO:0000256" key="1">
    <source>
        <dbReference type="SAM" id="MobiDB-lite"/>
    </source>
</evidence>
<evidence type="ECO:0000313" key="2">
    <source>
        <dbReference type="EMBL" id="SCG65256.1"/>
    </source>
</evidence>
<feature type="region of interest" description="Disordered" evidence="1">
    <location>
        <begin position="194"/>
        <end position="213"/>
    </location>
</feature>
<dbReference type="InterPro" id="IPR007061">
    <property type="entry name" value="MST-like"/>
</dbReference>
<name>A0A1C5J5C9_9ACTN</name>